<keyword evidence="1" id="KW-0813">Transport</keyword>
<dbReference type="PANTHER" id="PTHR46185">
    <property type="entry name" value="GLUTAREDOXIN-1"/>
    <property type="match status" value="1"/>
</dbReference>
<dbReference type="GO" id="GO:0005739">
    <property type="term" value="C:mitochondrion"/>
    <property type="evidence" value="ECO:0007669"/>
    <property type="project" value="TreeGrafter"/>
</dbReference>
<evidence type="ECO:0000256" key="2">
    <source>
        <dbReference type="ARBA" id="ARBA00022982"/>
    </source>
</evidence>
<name>A0AAN9AWR4_9CAEN</name>
<keyword evidence="2" id="KW-0249">Electron transport</keyword>
<protein>
    <recommendedName>
        <fullName evidence="3">Glutaredoxin domain-containing protein</fullName>
    </recommendedName>
</protein>
<feature type="domain" description="Glutaredoxin" evidence="3">
    <location>
        <begin position="19"/>
        <end position="86"/>
    </location>
</feature>
<dbReference type="InterPro" id="IPR047185">
    <property type="entry name" value="GLRX1"/>
</dbReference>
<gene>
    <name evidence="4" type="ORF">V1264_007592</name>
</gene>
<dbReference type="PROSITE" id="PS51354">
    <property type="entry name" value="GLUTAREDOXIN_2"/>
    <property type="match status" value="1"/>
</dbReference>
<dbReference type="Gene3D" id="3.40.30.10">
    <property type="entry name" value="Glutaredoxin"/>
    <property type="match status" value="1"/>
</dbReference>
<dbReference type="SUPFAM" id="SSF52833">
    <property type="entry name" value="Thioredoxin-like"/>
    <property type="match status" value="1"/>
</dbReference>
<evidence type="ECO:0000313" key="5">
    <source>
        <dbReference type="Proteomes" id="UP001374579"/>
    </source>
</evidence>
<dbReference type="InterPro" id="IPR036249">
    <property type="entry name" value="Thioredoxin-like_sf"/>
</dbReference>
<reference evidence="4 5" key="1">
    <citation type="submission" date="2024-02" db="EMBL/GenBank/DDBJ databases">
        <title>Chromosome-scale genome assembly of the rough periwinkle Littorina saxatilis.</title>
        <authorList>
            <person name="De Jode A."/>
            <person name="Faria R."/>
            <person name="Formenti G."/>
            <person name="Sims Y."/>
            <person name="Smith T.P."/>
            <person name="Tracey A."/>
            <person name="Wood J.M.D."/>
            <person name="Zagrodzka Z.B."/>
            <person name="Johannesson K."/>
            <person name="Butlin R.K."/>
            <person name="Leder E.H."/>
        </authorList>
    </citation>
    <scope>NUCLEOTIDE SEQUENCE [LARGE SCALE GENOMIC DNA]</scope>
    <source>
        <strain evidence="4">Snail1</strain>
        <tissue evidence="4">Muscle</tissue>
    </source>
</reference>
<evidence type="ECO:0000256" key="1">
    <source>
        <dbReference type="ARBA" id="ARBA00022448"/>
    </source>
</evidence>
<keyword evidence="5" id="KW-1185">Reference proteome</keyword>
<accession>A0AAN9AWR4</accession>
<dbReference type="InterPro" id="IPR014025">
    <property type="entry name" value="Glutaredoxin_subgr"/>
</dbReference>
<evidence type="ECO:0000313" key="4">
    <source>
        <dbReference type="EMBL" id="KAK7093910.1"/>
    </source>
</evidence>
<organism evidence="4 5">
    <name type="scientific">Littorina saxatilis</name>
    <dbReference type="NCBI Taxonomy" id="31220"/>
    <lineage>
        <taxon>Eukaryota</taxon>
        <taxon>Metazoa</taxon>
        <taxon>Spiralia</taxon>
        <taxon>Lophotrochozoa</taxon>
        <taxon>Mollusca</taxon>
        <taxon>Gastropoda</taxon>
        <taxon>Caenogastropoda</taxon>
        <taxon>Littorinimorpha</taxon>
        <taxon>Littorinoidea</taxon>
        <taxon>Littorinidae</taxon>
        <taxon>Littorina</taxon>
    </lineage>
</organism>
<dbReference type="InterPro" id="IPR002109">
    <property type="entry name" value="Glutaredoxin"/>
</dbReference>
<comment type="caution">
    <text evidence="4">The sequence shown here is derived from an EMBL/GenBank/DDBJ whole genome shotgun (WGS) entry which is preliminary data.</text>
</comment>
<dbReference type="PANTHER" id="PTHR46185:SF1">
    <property type="entry name" value="GLUTAREDOXIN-1"/>
    <property type="match status" value="1"/>
</dbReference>
<dbReference type="EMBL" id="JBAMIC010000019">
    <property type="protein sequence ID" value="KAK7093910.1"/>
    <property type="molecule type" value="Genomic_DNA"/>
</dbReference>
<sequence>MAGAGAKPFVDRKLAQRKVMLFSKSYVPECKEVKQVLAEYGMNEAVYEFVDIEKRQDVNQIENYFQILCLTDNRAVPQLFVDGKYIGGHEELMRMYHNGKLKDLLGKAGAL</sequence>
<dbReference type="Pfam" id="PF00462">
    <property type="entry name" value="Glutaredoxin"/>
    <property type="match status" value="1"/>
</dbReference>
<proteinExistence type="predicted"/>
<dbReference type="GO" id="GO:0015038">
    <property type="term" value="F:glutathione disulfide oxidoreductase activity"/>
    <property type="evidence" value="ECO:0007669"/>
    <property type="project" value="TreeGrafter"/>
</dbReference>
<dbReference type="PRINTS" id="PR00160">
    <property type="entry name" value="GLUTAREDOXIN"/>
</dbReference>
<dbReference type="Proteomes" id="UP001374579">
    <property type="component" value="Unassembled WGS sequence"/>
</dbReference>
<evidence type="ECO:0000259" key="3">
    <source>
        <dbReference type="Pfam" id="PF00462"/>
    </source>
</evidence>
<dbReference type="AlphaFoldDB" id="A0AAN9AWR4"/>